<dbReference type="EMBL" id="SPKJ01000091">
    <property type="protein sequence ID" value="MYZ49720.1"/>
    <property type="molecule type" value="Genomic_DNA"/>
</dbReference>
<feature type="non-terminal residue" evidence="5">
    <location>
        <position position="1"/>
    </location>
</feature>
<dbReference type="PANTHER" id="PTHR43537">
    <property type="entry name" value="TRANSCRIPTIONAL REGULATOR, GNTR FAMILY"/>
    <property type="match status" value="1"/>
</dbReference>
<evidence type="ECO:0000313" key="5">
    <source>
        <dbReference type="EMBL" id="MYZ49720.1"/>
    </source>
</evidence>
<comment type="caution">
    <text evidence="5">The sequence shown here is derived from an EMBL/GenBank/DDBJ whole genome shotgun (WGS) entry which is preliminary data.</text>
</comment>
<dbReference type="GO" id="GO:0003677">
    <property type="term" value="F:DNA binding"/>
    <property type="evidence" value="ECO:0007669"/>
    <property type="project" value="UniProtKB-KW"/>
</dbReference>
<name>A0A964T7Y4_9HYPH</name>
<keyword evidence="2" id="KW-0238">DNA-binding</keyword>
<evidence type="ECO:0000259" key="4">
    <source>
        <dbReference type="SMART" id="SM00895"/>
    </source>
</evidence>
<sequence>AARLAALRAAPADVAALERAVRRGNDAAGFEDFESWDANFHRMLIAAARNGLLVGLYRTIEAARAERIWGRLKRASLTSERRRRYEESHAAIAAAIADRDPARAEAEMRRHIEEVRANMGAG</sequence>
<dbReference type="Gene3D" id="1.20.120.530">
    <property type="entry name" value="GntR ligand-binding domain-like"/>
    <property type="match status" value="1"/>
</dbReference>
<dbReference type="RefSeq" id="WP_161142061.1">
    <property type="nucleotide sequence ID" value="NZ_SPKJ01000091.1"/>
</dbReference>
<dbReference type="InterPro" id="IPR011711">
    <property type="entry name" value="GntR_C"/>
</dbReference>
<dbReference type="SUPFAM" id="SSF48008">
    <property type="entry name" value="GntR ligand-binding domain-like"/>
    <property type="match status" value="1"/>
</dbReference>
<dbReference type="OrthoDB" id="284307at2"/>
<keyword evidence="1" id="KW-0805">Transcription regulation</keyword>
<gene>
    <name evidence="5" type="ORF">E4O86_18605</name>
</gene>
<dbReference type="AlphaFoldDB" id="A0A964T7Y4"/>
<accession>A0A964T7Y4</accession>
<dbReference type="Pfam" id="PF07729">
    <property type="entry name" value="FCD"/>
    <property type="match status" value="1"/>
</dbReference>
<proteinExistence type="predicted"/>
<dbReference type="InterPro" id="IPR008920">
    <property type="entry name" value="TF_FadR/GntR_C"/>
</dbReference>
<protein>
    <submittedName>
        <fullName evidence="5">FCD domain-containing protein</fullName>
    </submittedName>
</protein>
<evidence type="ECO:0000256" key="2">
    <source>
        <dbReference type="ARBA" id="ARBA00023125"/>
    </source>
</evidence>
<dbReference type="Proteomes" id="UP000773614">
    <property type="component" value="Unassembled WGS sequence"/>
</dbReference>
<evidence type="ECO:0000256" key="1">
    <source>
        <dbReference type="ARBA" id="ARBA00023015"/>
    </source>
</evidence>
<feature type="domain" description="GntR C-terminal" evidence="4">
    <location>
        <begin position="1"/>
        <end position="114"/>
    </location>
</feature>
<evidence type="ECO:0000313" key="6">
    <source>
        <dbReference type="Proteomes" id="UP000773614"/>
    </source>
</evidence>
<keyword evidence="6" id="KW-1185">Reference proteome</keyword>
<dbReference type="PANTHER" id="PTHR43537:SF5">
    <property type="entry name" value="UXU OPERON TRANSCRIPTIONAL REGULATOR"/>
    <property type="match status" value="1"/>
</dbReference>
<reference evidence="5" key="1">
    <citation type="submission" date="2019-03" db="EMBL/GenBank/DDBJ databases">
        <title>Afifella sp. nov., isolated from activated sludge.</title>
        <authorList>
            <person name="Li Q."/>
            <person name="Liu Y."/>
        </authorList>
    </citation>
    <scope>NUCLEOTIDE SEQUENCE</scope>
    <source>
        <strain evidence="5">L72</strain>
    </source>
</reference>
<keyword evidence="3" id="KW-0804">Transcription</keyword>
<dbReference type="SMART" id="SM00895">
    <property type="entry name" value="FCD"/>
    <property type="match status" value="1"/>
</dbReference>
<evidence type="ECO:0000256" key="3">
    <source>
        <dbReference type="ARBA" id="ARBA00023163"/>
    </source>
</evidence>
<organism evidence="5 6">
    <name type="scientific">Propylenella binzhouense</name>
    <dbReference type="NCBI Taxonomy" id="2555902"/>
    <lineage>
        <taxon>Bacteria</taxon>
        <taxon>Pseudomonadati</taxon>
        <taxon>Pseudomonadota</taxon>
        <taxon>Alphaproteobacteria</taxon>
        <taxon>Hyphomicrobiales</taxon>
        <taxon>Propylenellaceae</taxon>
        <taxon>Propylenella</taxon>
    </lineage>
</organism>